<dbReference type="Pfam" id="PF12770">
    <property type="entry name" value="CHAT"/>
    <property type="match status" value="1"/>
</dbReference>
<dbReference type="Proteomes" id="UP000290540">
    <property type="component" value="Unassembled WGS sequence"/>
</dbReference>
<proteinExistence type="predicted"/>
<evidence type="ECO:0000256" key="1">
    <source>
        <dbReference type="SAM" id="Phobius"/>
    </source>
</evidence>
<dbReference type="EMBL" id="MQTW01000117">
    <property type="protein sequence ID" value="RYC84898.1"/>
    <property type="molecule type" value="Genomic_DNA"/>
</dbReference>
<sequence length="1194" mass="132900">MSSWIEAKSTAQHMNDVGKYDDAIKILQDFLLAARGDDQLCATAELGTVLTDQGCLKAALNTLEHTLESDATLYPSDHPFCLQLRMQACRLRPIVKASFNGILQEASGIYQTFSALDGIGDLDTCRTLTRSIAQISINITYTALLFMYTALLFMINDLHDRISIHQLKASIAWQIPAFWGLMQEGRVREALAVAQNYVRLLNTSTAQQNGLEDMRFSSAIEMVESIIESPNAVPVWKATAVGELLHLRNKVNEPGWERVNFLEAEAIRLFQPEGHTHAVVDIRLRQACNRVGQSILNLTTEVLQEIQDCFQVYEKNNAPGPYSRAVTLMLSSIPPGQGFDLRVSLLDIYSQLSDITGAELEHVVLKVRHLSNWLSHSTRSSQVIESARSIDELIDVRDCRWVKGMIANITSNAYNLLGDGDNALEWAKSAVDRWGEVFRLERAGATLMVLLAMLNKCGGLRPPGVREAIDFAEREISHHLGEGLFLAAFEKMAVLAGSIFLPKGDERGGTCLDSMEECLKNLPGKATPDEVNYCRAQLHQLRGQILMGTELDHEVTDSRNEHFEQAVAFYMKARNPVSDACARQIQANALYTTFQTRVPPSWSVLRRCIELSDIAKDVFEALDNTLMLAESARLCGFFQFKAWSHGFVSGDTALASLRKADQASAERRAEVSILASFEAVSRKQKFVMTSGIEDTHARALAVCQLEGRMADLWDWIQCAKARSVGDQLTNQFPIQATLNDDIMRDPEMKALCEEEEAVTQQMTAADPVVRLKLRSDLHLIHVKMAGYPLLRQALDLRKSTPVSISEIRDLGQKMKCNAGGMEVVFVDWVDLGGTIWTVALKSDTPPQVVSCGITVSEVKAWKQQWLDVQDGGRLAAFFVDDEYDEDEPDYCLRSIDKLVASLHDLTSKGELLVFCPTNVLHSIPLHALWVEDSTPVIQRNPVIYSASLTTFWQCYRRSELTGSISTNLGLNMAGVYEPRGDRKFSSEQHAEQSNVYTTLDQLAERYGGKSISGQAVTAECFKQMMETSIMFHFHGHCRLDQPTLGDQSLELADELLPIRRVFEMKLQSPHITLVACDSALQVISAGDEPLGVVTALLCAGASSVLGTIWPTLSSTGRDFSGEFYSDVVDQYRQSLKRGSSPTIVNLAEALRRAVLALRTRRKTRQPYHWAAFVLHGSSSITLPHAFIPERRVNT</sequence>
<keyword evidence="1" id="KW-0472">Membrane</keyword>
<reference evidence="3 4" key="1">
    <citation type="submission" date="2016-12" db="EMBL/GenBank/DDBJ databases">
        <title>Draft genome sequence of Fusarium oxysporum causing rot on Narcissus.</title>
        <authorList>
            <person name="Armitage A.D."/>
            <person name="Taylor A."/>
            <person name="Clarkson J.P."/>
            <person name="Harrison R.J."/>
            <person name="Jackson A.C."/>
        </authorList>
    </citation>
    <scope>NUCLEOTIDE SEQUENCE [LARGE SCALE GENOMIC DNA]</scope>
    <source>
        <strain evidence="3 4">N139</strain>
    </source>
</reference>
<dbReference type="AlphaFoldDB" id="A0A4Q2VHD7"/>
<gene>
    <name evidence="3" type="ORF">BFJ63_vAg12264</name>
</gene>
<evidence type="ECO:0000259" key="2">
    <source>
        <dbReference type="Pfam" id="PF12770"/>
    </source>
</evidence>
<comment type="caution">
    <text evidence="3">The sequence shown here is derived from an EMBL/GenBank/DDBJ whole genome shotgun (WGS) entry which is preliminary data.</text>
</comment>
<keyword evidence="1" id="KW-0812">Transmembrane</keyword>
<name>A0A4Q2VHD7_FUSOX</name>
<feature type="transmembrane region" description="Helical" evidence="1">
    <location>
        <begin position="135"/>
        <end position="155"/>
    </location>
</feature>
<protein>
    <recommendedName>
        <fullName evidence="2">CHAT domain-containing protein</fullName>
    </recommendedName>
</protein>
<feature type="domain" description="CHAT" evidence="2">
    <location>
        <begin position="907"/>
        <end position="1177"/>
    </location>
</feature>
<evidence type="ECO:0000313" key="4">
    <source>
        <dbReference type="Proteomes" id="UP000290540"/>
    </source>
</evidence>
<accession>A0A4Q2VHD7</accession>
<keyword evidence="1" id="KW-1133">Transmembrane helix</keyword>
<evidence type="ECO:0000313" key="3">
    <source>
        <dbReference type="EMBL" id="RYC84898.1"/>
    </source>
</evidence>
<organism evidence="3 4">
    <name type="scientific">Fusarium oxysporum f. sp. narcissi</name>
    <dbReference type="NCBI Taxonomy" id="451672"/>
    <lineage>
        <taxon>Eukaryota</taxon>
        <taxon>Fungi</taxon>
        <taxon>Dikarya</taxon>
        <taxon>Ascomycota</taxon>
        <taxon>Pezizomycotina</taxon>
        <taxon>Sordariomycetes</taxon>
        <taxon>Hypocreomycetidae</taxon>
        <taxon>Hypocreales</taxon>
        <taxon>Nectriaceae</taxon>
        <taxon>Fusarium</taxon>
        <taxon>Fusarium oxysporum species complex</taxon>
    </lineage>
</organism>
<dbReference type="InterPro" id="IPR024983">
    <property type="entry name" value="CHAT_dom"/>
</dbReference>